<dbReference type="EMBL" id="JABFUD020000019">
    <property type="protein sequence ID" value="KAI5065414.1"/>
    <property type="molecule type" value="Genomic_DNA"/>
</dbReference>
<gene>
    <name evidence="1" type="ORF">GOP47_0020109</name>
</gene>
<keyword evidence="2" id="KW-1185">Reference proteome</keyword>
<name>A0A9D4UDQ4_ADICA</name>
<dbReference type="InterPro" id="IPR007402">
    <property type="entry name" value="DUF455"/>
</dbReference>
<protein>
    <submittedName>
        <fullName evidence="1">Uncharacterized protein</fullName>
    </submittedName>
</protein>
<dbReference type="PANTHER" id="PTHR42782:SF2">
    <property type="entry name" value="3-OXOACYL-[ACYL-CARRIER-PROTEIN] SYNTHASE-LIKE PROTEIN"/>
    <property type="match status" value="1"/>
</dbReference>
<dbReference type="Pfam" id="PF04305">
    <property type="entry name" value="DUF455"/>
    <property type="match status" value="1"/>
</dbReference>
<comment type="caution">
    <text evidence="1">The sequence shown here is derived from an EMBL/GenBank/DDBJ whole genome shotgun (WGS) entry which is preliminary data.</text>
</comment>
<evidence type="ECO:0000313" key="1">
    <source>
        <dbReference type="EMBL" id="KAI5065414.1"/>
    </source>
</evidence>
<proteinExistence type="predicted"/>
<sequence>MHHVARLVDLGSSYGALPAHDGLWESAEATSTDIAARLAIEHCVHERAWQLNIAFMRFRKGGDNATADLLQLVVYPEEVSHCAAGIKWFTYVCLRQVPVYSHLELGTSFDDREAEQVVEAFHTVVRTYFKGALKPPFNVEARNAAGFPISWYLPLAIKD</sequence>
<dbReference type="PANTHER" id="PTHR42782">
    <property type="entry name" value="SI:CH73-314G15.3"/>
    <property type="match status" value="1"/>
</dbReference>
<dbReference type="Proteomes" id="UP000886520">
    <property type="component" value="Chromosome 19"/>
</dbReference>
<dbReference type="OrthoDB" id="426882at2759"/>
<reference evidence="1" key="1">
    <citation type="submission" date="2021-01" db="EMBL/GenBank/DDBJ databases">
        <title>Adiantum capillus-veneris genome.</title>
        <authorList>
            <person name="Fang Y."/>
            <person name="Liao Q."/>
        </authorList>
    </citation>
    <scope>NUCLEOTIDE SEQUENCE</scope>
    <source>
        <strain evidence="1">H3</strain>
        <tissue evidence="1">Leaf</tissue>
    </source>
</reference>
<accession>A0A9D4UDQ4</accession>
<evidence type="ECO:0000313" key="2">
    <source>
        <dbReference type="Proteomes" id="UP000886520"/>
    </source>
</evidence>
<dbReference type="AlphaFoldDB" id="A0A9D4UDQ4"/>
<organism evidence="1 2">
    <name type="scientific">Adiantum capillus-veneris</name>
    <name type="common">Maidenhair fern</name>
    <dbReference type="NCBI Taxonomy" id="13818"/>
    <lineage>
        <taxon>Eukaryota</taxon>
        <taxon>Viridiplantae</taxon>
        <taxon>Streptophyta</taxon>
        <taxon>Embryophyta</taxon>
        <taxon>Tracheophyta</taxon>
        <taxon>Polypodiopsida</taxon>
        <taxon>Polypodiidae</taxon>
        <taxon>Polypodiales</taxon>
        <taxon>Pteridineae</taxon>
        <taxon>Pteridaceae</taxon>
        <taxon>Vittarioideae</taxon>
        <taxon>Adiantum</taxon>
    </lineage>
</organism>